<evidence type="ECO:0000256" key="8">
    <source>
        <dbReference type="ARBA" id="ARBA00022741"/>
    </source>
</evidence>
<evidence type="ECO:0000313" key="14">
    <source>
        <dbReference type="Proteomes" id="UP000050277"/>
    </source>
</evidence>
<proteinExistence type="inferred from homology"/>
<evidence type="ECO:0000256" key="3">
    <source>
        <dbReference type="ARBA" id="ARBA00012584"/>
    </source>
</evidence>
<dbReference type="GO" id="GO:0061710">
    <property type="term" value="F:L-threonylcarbamoyladenylate synthase"/>
    <property type="evidence" value="ECO:0007669"/>
    <property type="project" value="UniProtKB-EC"/>
</dbReference>
<comment type="similarity">
    <text evidence="2">Belongs to the SUA5 family.</text>
</comment>
<name>A0A0P6YQQ3_9CHLR</name>
<dbReference type="STRING" id="70996.SE18_17440"/>
<evidence type="ECO:0000259" key="12">
    <source>
        <dbReference type="PROSITE" id="PS51163"/>
    </source>
</evidence>
<reference evidence="13 14" key="1">
    <citation type="submission" date="2015-07" db="EMBL/GenBank/DDBJ databases">
        <title>Whole genome sequence of Herpetosiphon geysericola DSM 7119.</title>
        <authorList>
            <person name="Hemp J."/>
            <person name="Ward L.M."/>
            <person name="Pace L.A."/>
            <person name="Fischer W.W."/>
        </authorList>
    </citation>
    <scope>NUCLEOTIDE SEQUENCE [LARGE SCALE GENOMIC DNA]</scope>
    <source>
        <strain evidence="13 14">DSM 7119</strain>
    </source>
</reference>
<dbReference type="InterPro" id="IPR006070">
    <property type="entry name" value="Sua5-like_dom"/>
</dbReference>
<dbReference type="AlphaFoldDB" id="A0A0P6YQQ3"/>
<evidence type="ECO:0000256" key="6">
    <source>
        <dbReference type="ARBA" id="ARBA00022694"/>
    </source>
</evidence>
<dbReference type="GO" id="GO:0003725">
    <property type="term" value="F:double-stranded RNA binding"/>
    <property type="evidence" value="ECO:0007669"/>
    <property type="project" value="InterPro"/>
</dbReference>
<dbReference type="GO" id="GO:0006450">
    <property type="term" value="P:regulation of translational fidelity"/>
    <property type="evidence" value="ECO:0007669"/>
    <property type="project" value="TreeGrafter"/>
</dbReference>
<evidence type="ECO:0000256" key="10">
    <source>
        <dbReference type="ARBA" id="ARBA00029774"/>
    </source>
</evidence>
<dbReference type="PANTHER" id="PTHR17490:SF16">
    <property type="entry name" value="THREONYLCARBAMOYL-AMP SYNTHASE"/>
    <property type="match status" value="1"/>
</dbReference>
<comment type="catalytic activity">
    <reaction evidence="11">
        <text>L-threonine + hydrogencarbonate + ATP = L-threonylcarbamoyladenylate + diphosphate + H2O</text>
        <dbReference type="Rhea" id="RHEA:36407"/>
        <dbReference type="ChEBI" id="CHEBI:15377"/>
        <dbReference type="ChEBI" id="CHEBI:17544"/>
        <dbReference type="ChEBI" id="CHEBI:30616"/>
        <dbReference type="ChEBI" id="CHEBI:33019"/>
        <dbReference type="ChEBI" id="CHEBI:57926"/>
        <dbReference type="ChEBI" id="CHEBI:73682"/>
        <dbReference type="EC" id="2.7.7.87"/>
    </reaction>
</comment>
<dbReference type="EC" id="2.7.7.87" evidence="3"/>
<accession>A0A0P6YQQ3</accession>
<sequence length="207" mass="21294">MITQIADFDDAGLALALQHLQQGQILCFPTDTVYGIGGSALDAAALAQVFAAKARPATVALPVLLAEISDLPKVSRTIPDLAWRLAEAWWPGGLTLVLPALANLPSVLTAGNATIAVRVPNHGQLRKLIGQCGTPIAGTSANLHGQPTPSMAQGVAAQLAGRVPLVLDGGVATGDQPSTIVDLSGERPSILRHGVISATQLSPWLDT</sequence>
<dbReference type="InterPro" id="IPR017945">
    <property type="entry name" value="DHBP_synth_RibB-like_a/b_dom"/>
</dbReference>
<dbReference type="EMBL" id="LGKP01000025">
    <property type="protein sequence ID" value="KPL85424.1"/>
    <property type="molecule type" value="Genomic_DNA"/>
</dbReference>
<dbReference type="Proteomes" id="UP000050277">
    <property type="component" value="Unassembled WGS sequence"/>
</dbReference>
<keyword evidence="9" id="KW-0067">ATP-binding</keyword>
<evidence type="ECO:0000313" key="13">
    <source>
        <dbReference type="EMBL" id="KPL85424.1"/>
    </source>
</evidence>
<keyword evidence="4" id="KW-0963">Cytoplasm</keyword>
<keyword evidence="7" id="KW-0548">Nucleotidyltransferase</keyword>
<dbReference type="GO" id="GO:0005524">
    <property type="term" value="F:ATP binding"/>
    <property type="evidence" value="ECO:0007669"/>
    <property type="project" value="UniProtKB-KW"/>
</dbReference>
<evidence type="ECO:0000256" key="7">
    <source>
        <dbReference type="ARBA" id="ARBA00022695"/>
    </source>
</evidence>
<dbReference type="NCBIfam" id="TIGR00057">
    <property type="entry name" value="L-threonylcarbamoyladenylate synthase"/>
    <property type="match status" value="1"/>
</dbReference>
<organism evidence="13 14">
    <name type="scientific">Herpetosiphon geysericola</name>
    <dbReference type="NCBI Taxonomy" id="70996"/>
    <lineage>
        <taxon>Bacteria</taxon>
        <taxon>Bacillati</taxon>
        <taxon>Chloroflexota</taxon>
        <taxon>Chloroflexia</taxon>
        <taxon>Herpetosiphonales</taxon>
        <taxon>Herpetosiphonaceae</taxon>
        <taxon>Herpetosiphon</taxon>
    </lineage>
</organism>
<keyword evidence="8" id="KW-0547">Nucleotide-binding</keyword>
<dbReference type="GO" id="GO:0000049">
    <property type="term" value="F:tRNA binding"/>
    <property type="evidence" value="ECO:0007669"/>
    <property type="project" value="TreeGrafter"/>
</dbReference>
<keyword evidence="14" id="KW-1185">Reference proteome</keyword>
<comment type="subcellular location">
    <subcellularLocation>
        <location evidence="1">Cytoplasm</location>
    </subcellularLocation>
</comment>
<dbReference type="SUPFAM" id="SSF55821">
    <property type="entry name" value="YrdC/RibB"/>
    <property type="match status" value="1"/>
</dbReference>
<evidence type="ECO:0000256" key="4">
    <source>
        <dbReference type="ARBA" id="ARBA00022490"/>
    </source>
</evidence>
<evidence type="ECO:0000256" key="2">
    <source>
        <dbReference type="ARBA" id="ARBA00007663"/>
    </source>
</evidence>
<keyword evidence="6" id="KW-0819">tRNA processing</keyword>
<dbReference type="RefSeq" id="WP_054535733.1">
    <property type="nucleotide sequence ID" value="NZ_LGKP01000025.1"/>
</dbReference>
<dbReference type="Pfam" id="PF01300">
    <property type="entry name" value="Sua5_yciO_yrdC"/>
    <property type="match status" value="1"/>
</dbReference>
<gene>
    <name evidence="13" type="ORF">SE18_17440</name>
</gene>
<evidence type="ECO:0000256" key="9">
    <source>
        <dbReference type="ARBA" id="ARBA00022840"/>
    </source>
</evidence>
<feature type="domain" description="YrdC-like" evidence="12">
    <location>
        <begin position="10"/>
        <end position="196"/>
    </location>
</feature>
<comment type="caution">
    <text evidence="13">The sequence shown here is derived from an EMBL/GenBank/DDBJ whole genome shotgun (WGS) entry which is preliminary data.</text>
</comment>
<protein>
    <recommendedName>
        <fullName evidence="10">L-threonylcarbamoyladenylate synthase</fullName>
        <ecNumber evidence="3">2.7.7.87</ecNumber>
    </recommendedName>
    <alternativeName>
        <fullName evidence="10">L-threonylcarbamoyladenylate synthase</fullName>
    </alternativeName>
</protein>
<dbReference type="PANTHER" id="PTHR17490">
    <property type="entry name" value="SUA5"/>
    <property type="match status" value="1"/>
</dbReference>
<dbReference type="Gene3D" id="3.90.870.10">
    <property type="entry name" value="DHBP synthase"/>
    <property type="match status" value="1"/>
</dbReference>
<evidence type="ECO:0000256" key="1">
    <source>
        <dbReference type="ARBA" id="ARBA00004496"/>
    </source>
</evidence>
<dbReference type="GO" id="GO:0008033">
    <property type="term" value="P:tRNA processing"/>
    <property type="evidence" value="ECO:0007669"/>
    <property type="project" value="UniProtKB-KW"/>
</dbReference>
<dbReference type="OrthoDB" id="9814580at2"/>
<evidence type="ECO:0000256" key="11">
    <source>
        <dbReference type="ARBA" id="ARBA00048366"/>
    </source>
</evidence>
<dbReference type="InterPro" id="IPR050156">
    <property type="entry name" value="TC-AMP_synthase_SUA5"/>
</dbReference>
<keyword evidence="5" id="KW-0808">Transferase</keyword>
<dbReference type="GO" id="GO:0005737">
    <property type="term" value="C:cytoplasm"/>
    <property type="evidence" value="ECO:0007669"/>
    <property type="project" value="UniProtKB-SubCell"/>
</dbReference>
<evidence type="ECO:0000256" key="5">
    <source>
        <dbReference type="ARBA" id="ARBA00022679"/>
    </source>
</evidence>
<dbReference type="PROSITE" id="PS51163">
    <property type="entry name" value="YRDC"/>
    <property type="match status" value="1"/>
</dbReference>